<evidence type="ECO:0000256" key="8">
    <source>
        <dbReference type="ARBA" id="ARBA00023136"/>
    </source>
</evidence>
<evidence type="ECO:0000256" key="5">
    <source>
        <dbReference type="ARBA" id="ARBA00022692"/>
    </source>
</evidence>
<dbReference type="InterPro" id="IPR038591">
    <property type="entry name" value="NolW-like_sf"/>
</dbReference>
<dbReference type="Pfam" id="PF03958">
    <property type="entry name" value="Secretin_N"/>
    <property type="match status" value="1"/>
</dbReference>
<comment type="caution">
    <text evidence="14">The sequence shown here is derived from an EMBL/GenBank/DDBJ whole genome shotgun (WGS) entry which is preliminary data.</text>
</comment>
<dbReference type="GO" id="GO:0015627">
    <property type="term" value="C:type II protein secretion system complex"/>
    <property type="evidence" value="ECO:0007669"/>
    <property type="project" value="InterPro"/>
</dbReference>
<dbReference type="EMBL" id="QNRK01000038">
    <property type="protein sequence ID" value="RBP04658.1"/>
    <property type="molecule type" value="Genomic_DNA"/>
</dbReference>
<evidence type="ECO:0000256" key="7">
    <source>
        <dbReference type="ARBA" id="ARBA00022927"/>
    </source>
</evidence>
<dbReference type="InterPro" id="IPR005644">
    <property type="entry name" value="NolW-like"/>
</dbReference>
<keyword evidence="3 10" id="KW-0813">Transport</keyword>
<evidence type="ECO:0000256" key="3">
    <source>
        <dbReference type="ARBA" id="ARBA00022448"/>
    </source>
</evidence>
<dbReference type="PRINTS" id="PR00811">
    <property type="entry name" value="BCTERIALGSPD"/>
</dbReference>
<gene>
    <name evidence="14" type="ORF">DFR50_13842</name>
</gene>
<evidence type="ECO:0000256" key="4">
    <source>
        <dbReference type="ARBA" id="ARBA00022452"/>
    </source>
</evidence>
<comment type="subcellular location">
    <subcellularLocation>
        <location evidence="1 10">Cell outer membrane</location>
    </subcellularLocation>
</comment>
<evidence type="ECO:0000256" key="1">
    <source>
        <dbReference type="ARBA" id="ARBA00004442"/>
    </source>
</evidence>
<dbReference type="Gene3D" id="3.30.1370.120">
    <property type="match status" value="3"/>
</dbReference>
<evidence type="ECO:0000259" key="12">
    <source>
        <dbReference type="Pfam" id="PF03958"/>
    </source>
</evidence>
<evidence type="ECO:0000259" key="11">
    <source>
        <dbReference type="Pfam" id="PF00263"/>
    </source>
</evidence>
<comment type="similarity">
    <text evidence="2">Belongs to the bacterial secretin family. GSP D subfamily.</text>
</comment>
<dbReference type="Pfam" id="PF00263">
    <property type="entry name" value="Secretin"/>
    <property type="match status" value="1"/>
</dbReference>
<feature type="domain" description="NolW-like" evidence="12">
    <location>
        <begin position="333"/>
        <end position="474"/>
    </location>
</feature>
<evidence type="ECO:0000256" key="2">
    <source>
        <dbReference type="ARBA" id="ARBA00006980"/>
    </source>
</evidence>
<dbReference type="InterPro" id="IPR049371">
    <property type="entry name" value="GspD-like_N0"/>
</dbReference>
<dbReference type="InterPro" id="IPR001775">
    <property type="entry name" value="GspD/PilQ"/>
</dbReference>
<name>A0A366EQJ0_9HYPH</name>
<feature type="domain" description="Type II/III secretion system secretin-like" evidence="11">
    <location>
        <begin position="536"/>
        <end position="707"/>
    </location>
</feature>
<dbReference type="GO" id="GO:0015628">
    <property type="term" value="P:protein secretion by the type II secretion system"/>
    <property type="evidence" value="ECO:0007669"/>
    <property type="project" value="InterPro"/>
</dbReference>
<accession>A0A366EQJ0</accession>
<evidence type="ECO:0000259" key="13">
    <source>
        <dbReference type="Pfam" id="PF21305"/>
    </source>
</evidence>
<dbReference type="AlphaFoldDB" id="A0A366EQJ0"/>
<keyword evidence="7" id="KW-0653">Protein transport</keyword>
<dbReference type="PANTHER" id="PTHR30332:SF25">
    <property type="entry name" value="SECRETIN XPSD"/>
    <property type="match status" value="1"/>
</dbReference>
<keyword evidence="9" id="KW-0998">Cell outer membrane</keyword>
<dbReference type="RefSeq" id="WP_113892076.1">
    <property type="nucleotide sequence ID" value="NZ_QNRK01000038.1"/>
</dbReference>
<dbReference type="PANTHER" id="PTHR30332">
    <property type="entry name" value="PROBABLE GENERAL SECRETION PATHWAY PROTEIN D"/>
    <property type="match status" value="1"/>
</dbReference>
<keyword evidence="15" id="KW-1185">Reference proteome</keyword>
<keyword evidence="4" id="KW-1134">Transmembrane beta strand</keyword>
<keyword evidence="6" id="KW-0732">Signal</keyword>
<sequence>MRNLGFASRTVLPQTLAALAIVSLGGCLPTAFGPPPSKDPPNAYDAIRSADLQPRFPEATQNANTGEPEPKGASYYGSPVEALVSAAPEHDGEGGFTLNFEDTPVATVAKVVLGDILNTGYSIDPRAQGTISLSSGRPIAKSDMLFVLENALRVNNLLLVRDAVGYRILPATDGAIGSIDRPGPGGAAEPGYGLTVIPVQYVSGETLVKLMEGFESKPGTIRTDPSGKILLVLGTGSERQTALETVRTFDVDWLRGQSVGIYPVYNGASATLVTELEKIMDSGETGLSHNLVKFQAVDRQNSILVVASKPQLLRMASTWISRLDKSSVASTGVKVYRVKYGDAKQMATLLANMFTGSGSTGLEAPANQIAPNAGATTLSTVDRLTGGLRQETPSANAPPTAAQSAEAAAAISTAGTLGPLGAGGGGGGGAGGAPLPNVRITADVANNSILVYASQEDYRIIERALNQLDRPKLQVAIDVTIAEVTLNDQLDYGVQFFLNKGSVLNVSQTSLPITPTLPGFNVVLGNALSPRVVINALHQYTDVKILSNPSLVVVDNQPATLEVGDQVPITTGSATVLSANNAVVNTVDYKNTGIILKVQPRVNSNGTVLLDIEQEISAVVSDLTSGGAATSTTNLTPTISERRVKSELSVANGQTVLLAGLISETQSVAHTGIPILDRIPVVGDAFGSKNNAIVRTELILFIRPQIIHDGADASVVAEELRSKMRGGQLGSLGLPKLLPEPHRTLQ</sequence>
<reference evidence="14 15" key="1">
    <citation type="submission" date="2018-06" db="EMBL/GenBank/DDBJ databases">
        <title>Genomic Encyclopedia of Type Strains, Phase IV (KMG-IV): sequencing the most valuable type-strain genomes for metagenomic binning, comparative biology and taxonomic classification.</title>
        <authorList>
            <person name="Goeker M."/>
        </authorList>
    </citation>
    <scope>NUCLEOTIDE SEQUENCE [LARGE SCALE GENOMIC DNA]</scope>
    <source>
        <strain evidence="14 15">DSM 24875</strain>
    </source>
</reference>
<feature type="domain" description="GspD-like N0" evidence="13">
    <location>
        <begin position="98"/>
        <end position="162"/>
    </location>
</feature>
<dbReference type="InterPro" id="IPR013356">
    <property type="entry name" value="T2SS_GspD"/>
</dbReference>
<dbReference type="NCBIfam" id="TIGR02517">
    <property type="entry name" value="type_II_gspD"/>
    <property type="match status" value="1"/>
</dbReference>
<dbReference type="OrthoDB" id="9775455at2"/>
<dbReference type="InterPro" id="IPR050810">
    <property type="entry name" value="Bact_Secretion_Sys_Channel"/>
</dbReference>
<proteinExistence type="inferred from homology"/>
<organism evidence="14 15">
    <name type="scientific">Roseiarcus fermentans</name>
    <dbReference type="NCBI Taxonomy" id="1473586"/>
    <lineage>
        <taxon>Bacteria</taxon>
        <taxon>Pseudomonadati</taxon>
        <taxon>Pseudomonadota</taxon>
        <taxon>Alphaproteobacteria</taxon>
        <taxon>Hyphomicrobiales</taxon>
        <taxon>Roseiarcaceae</taxon>
        <taxon>Roseiarcus</taxon>
    </lineage>
</organism>
<keyword evidence="5" id="KW-0812">Transmembrane</keyword>
<dbReference type="GO" id="GO:0009279">
    <property type="term" value="C:cell outer membrane"/>
    <property type="evidence" value="ECO:0007669"/>
    <property type="project" value="UniProtKB-SubCell"/>
</dbReference>
<keyword evidence="8" id="KW-0472">Membrane</keyword>
<dbReference type="PROSITE" id="PS51257">
    <property type="entry name" value="PROKAR_LIPOPROTEIN"/>
    <property type="match status" value="1"/>
</dbReference>
<evidence type="ECO:0000256" key="10">
    <source>
        <dbReference type="RuleBase" id="RU004004"/>
    </source>
</evidence>
<evidence type="ECO:0000256" key="6">
    <source>
        <dbReference type="ARBA" id="ARBA00022729"/>
    </source>
</evidence>
<evidence type="ECO:0000313" key="14">
    <source>
        <dbReference type="EMBL" id="RBP04658.1"/>
    </source>
</evidence>
<protein>
    <submittedName>
        <fullName evidence="14">Type II secretion system protein D (GspD)</fullName>
    </submittedName>
</protein>
<dbReference type="InterPro" id="IPR004846">
    <property type="entry name" value="T2SS/T3SS_dom"/>
</dbReference>
<dbReference type="Pfam" id="PF21305">
    <property type="entry name" value="type_II_gspD_N0"/>
    <property type="match status" value="1"/>
</dbReference>
<dbReference type="Proteomes" id="UP000253529">
    <property type="component" value="Unassembled WGS sequence"/>
</dbReference>
<evidence type="ECO:0000313" key="15">
    <source>
        <dbReference type="Proteomes" id="UP000253529"/>
    </source>
</evidence>
<evidence type="ECO:0000256" key="9">
    <source>
        <dbReference type="ARBA" id="ARBA00023237"/>
    </source>
</evidence>